<dbReference type="PIRSF" id="PIRSF000408">
    <property type="entry name" value="Alkyltransferas_AdaA"/>
    <property type="match status" value="1"/>
</dbReference>
<dbReference type="RefSeq" id="WP_179193079.1">
    <property type="nucleotide sequence ID" value="NZ_FJNE01000001.1"/>
</dbReference>
<dbReference type="Proteomes" id="UP000242754">
    <property type="component" value="Unassembled WGS sequence"/>
</dbReference>
<dbReference type="EMBL" id="FJNE01000001">
    <property type="protein sequence ID" value="CZQ79846.1"/>
    <property type="molecule type" value="Genomic_DNA"/>
</dbReference>
<dbReference type="InterPro" id="IPR004026">
    <property type="entry name" value="Ada_DNA_repair_Zn-bd"/>
</dbReference>
<evidence type="ECO:0000256" key="9">
    <source>
        <dbReference type="ARBA" id="ARBA00023159"/>
    </source>
</evidence>
<evidence type="ECO:0000256" key="3">
    <source>
        <dbReference type="ARBA" id="ARBA00022679"/>
    </source>
</evidence>
<dbReference type="Gene3D" id="1.10.10.60">
    <property type="entry name" value="Homeodomain-like"/>
    <property type="match status" value="2"/>
</dbReference>
<dbReference type="AlphaFoldDB" id="A0A143Y4F9"/>
<dbReference type="InterPro" id="IPR020449">
    <property type="entry name" value="Tscrpt_reg_AraC-type_HTH"/>
</dbReference>
<keyword evidence="8" id="KW-0238">DNA-binding</keyword>
<sequence length="211" mass="24010">MEEDIQGQLVNVEQWCAIYEKDEAFDGVFYYADTNTRFFCKPSCPSKVPKFNHICIFDTAEAAVEAGFRPCRMCRPEGKEVTDVEWAGQVEAYIHEHYGEALSVSRIAAECHGNPSDLQQVFIHANGVSVMDYLERVRLDQARKLLVESACFIKEISLLIGFPNAAAFSLQFKKKEGIPPSTYRKIMRKKRREMARQLAAAVPARSREGHR</sequence>
<organism evidence="13 14">
    <name type="scientific">Trichococcus palustris</name>
    <dbReference type="NCBI Taxonomy" id="140314"/>
    <lineage>
        <taxon>Bacteria</taxon>
        <taxon>Bacillati</taxon>
        <taxon>Bacillota</taxon>
        <taxon>Bacilli</taxon>
        <taxon>Lactobacillales</taxon>
        <taxon>Carnobacteriaceae</taxon>
        <taxon>Trichococcus</taxon>
    </lineage>
</organism>
<dbReference type="GO" id="GO:0008168">
    <property type="term" value="F:methyltransferase activity"/>
    <property type="evidence" value="ECO:0007669"/>
    <property type="project" value="UniProtKB-KW"/>
</dbReference>
<evidence type="ECO:0000256" key="8">
    <source>
        <dbReference type="ARBA" id="ARBA00023125"/>
    </source>
</evidence>
<dbReference type="InterPro" id="IPR018060">
    <property type="entry name" value="HTH_AraC"/>
</dbReference>
<keyword evidence="9" id="KW-0010">Activator</keyword>
<dbReference type="PROSITE" id="PS01124">
    <property type="entry name" value="HTH_ARAC_FAMILY_2"/>
    <property type="match status" value="1"/>
</dbReference>
<keyword evidence="14" id="KW-1185">Reference proteome</keyword>
<keyword evidence="11" id="KW-0234">DNA repair</keyword>
<evidence type="ECO:0000256" key="7">
    <source>
        <dbReference type="ARBA" id="ARBA00023015"/>
    </source>
</evidence>
<protein>
    <submittedName>
        <fullName evidence="13">Transcription regulator hth arac-type</fullName>
    </submittedName>
</protein>
<evidence type="ECO:0000259" key="12">
    <source>
        <dbReference type="PROSITE" id="PS01124"/>
    </source>
</evidence>
<evidence type="ECO:0000256" key="4">
    <source>
        <dbReference type="ARBA" id="ARBA00022723"/>
    </source>
</evidence>
<dbReference type="InterPro" id="IPR016220">
    <property type="entry name" value="Me-P-triester_DNA_alkyl-Trfase"/>
</dbReference>
<dbReference type="GO" id="GO:0003700">
    <property type="term" value="F:DNA-binding transcription factor activity"/>
    <property type="evidence" value="ECO:0007669"/>
    <property type="project" value="InterPro"/>
</dbReference>
<dbReference type="PROSITE" id="PS00041">
    <property type="entry name" value="HTH_ARAC_FAMILY_1"/>
    <property type="match status" value="1"/>
</dbReference>
<gene>
    <name evidence="13" type="ORF">Tpal_8</name>
</gene>
<proteinExistence type="predicted"/>
<comment type="cofactor">
    <cofactor evidence="1">
        <name>Zn(2+)</name>
        <dbReference type="ChEBI" id="CHEBI:29105"/>
    </cofactor>
</comment>
<name>A0A143Y4F9_9LACT</name>
<keyword evidence="10" id="KW-0804">Transcription</keyword>
<evidence type="ECO:0000313" key="13">
    <source>
        <dbReference type="EMBL" id="CZQ79846.1"/>
    </source>
</evidence>
<evidence type="ECO:0000256" key="2">
    <source>
        <dbReference type="ARBA" id="ARBA00022603"/>
    </source>
</evidence>
<evidence type="ECO:0000256" key="1">
    <source>
        <dbReference type="ARBA" id="ARBA00001947"/>
    </source>
</evidence>
<evidence type="ECO:0000256" key="5">
    <source>
        <dbReference type="ARBA" id="ARBA00022763"/>
    </source>
</evidence>
<keyword evidence="7" id="KW-0805">Transcription regulation</keyword>
<dbReference type="GO" id="GO:0008270">
    <property type="term" value="F:zinc ion binding"/>
    <property type="evidence" value="ECO:0007669"/>
    <property type="project" value="InterPro"/>
</dbReference>
<evidence type="ECO:0000313" key="14">
    <source>
        <dbReference type="Proteomes" id="UP000242754"/>
    </source>
</evidence>
<dbReference type="SUPFAM" id="SSF57884">
    <property type="entry name" value="Ada DNA repair protein, N-terminal domain (N-Ada 10)"/>
    <property type="match status" value="1"/>
</dbReference>
<dbReference type="SUPFAM" id="SSF46689">
    <property type="entry name" value="Homeodomain-like"/>
    <property type="match status" value="2"/>
</dbReference>
<keyword evidence="3" id="KW-0808">Transferase</keyword>
<dbReference type="Gene3D" id="3.40.10.10">
    <property type="entry name" value="DNA Methylphosphotriester Repair Domain"/>
    <property type="match status" value="1"/>
</dbReference>
<evidence type="ECO:0000256" key="10">
    <source>
        <dbReference type="ARBA" id="ARBA00023163"/>
    </source>
</evidence>
<keyword evidence="2" id="KW-0489">Methyltransferase</keyword>
<dbReference type="GO" id="GO:0006281">
    <property type="term" value="P:DNA repair"/>
    <property type="evidence" value="ECO:0007669"/>
    <property type="project" value="UniProtKB-KW"/>
</dbReference>
<evidence type="ECO:0000256" key="6">
    <source>
        <dbReference type="ARBA" id="ARBA00022833"/>
    </source>
</evidence>
<feature type="domain" description="HTH araC/xylS-type" evidence="12">
    <location>
        <begin position="88"/>
        <end position="186"/>
    </location>
</feature>
<reference evidence="13 14" key="1">
    <citation type="submission" date="2016-02" db="EMBL/GenBank/DDBJ databases">
        <authorList>
            <person name="Wen L."/>
            <person name="He K."/>
            <person name="Yang H."/>
        </authorList>
    </citation>
    <scope>NUCLEOTIDE SEQUENCE [LARGE SCALE GENOMIC DNA]</scope>
    <source>
        <strain evidence="13">Trichococcus palustris</strain>
    </source>
</reference>
<dbReference type="PANTHER" id="PTHR43280:SF28">
    <property type="entry name" value="HTH-TYPE TRANSCRIPTIONAL ACTIVATOR RHAS"/>
    <property type="match status" value="1"/>
</dbReference>
<keyword evidence="5" id="KW-0227">DNA damage</keyword>
<dbReference type="PRINTS" id="PR00032">
    <property type="entry name" value="HTHARAC"/>
</dbReference>
<accession>A0A143Y4F9</accession>
<keyword evidence="4" id="KW-0479">Metal-binding</keyword>
<dbReference type="InterPro" id="IPR018062">
    <property type="entry name" value="HTH_AraC-typ_CS"/>
</dbReference>
<dbReference type="SMART" id="SM00342">
    <property type="entry name" value="HTH_ARAC"/>
    <property type="match status" value="1"/>
</dbReference>
<dbReference type="Pfam" id="PF02805">
    <property type="entry name" value="Ada_Zn_binding"/>
    <property type="match status" value="1"/>
</dbReference>
<dbReference type="GO" id="GO:0043565">
    <property type="term" value="F:sequence-specific DNA binding"/>
    <property type="evidence" value="ECO:0007669"/>
    <property type="project" value="InterPro"/>
</dbReference>
<dbReference type="Pfam" id="PF12833">
    <property type="entry name" value="HTH_18"/>
    <property type="match status" value="1"/>
</dbReference>
<keyword evidence="6" id="KW-0862">Zinc</keyword>
<dbReference type="PANTHER" id="PTHR43280">
    <property type="entry name" value="ARAC-FAMILY TRANSCRIPTIONAL REGULATOR"/>
    <property type="match status" value="1"/>
</dbReference>
<dbReference type="GO" id="GO:0032259">
    <property type="term" value="P:methylation"/>
    <property type="evidence" value="ECO:0007669"/>
    <property type="project" value="UniProtKB-KW"/>
</dbReference>
<dbReference type="STRING" id="140314.SAMN04488076_11845"/>
<evidence type="ECO:0000256" key="11">
    <source>
        <dbReference type="ARBA" id="ARBA00023204"/>
    </source>
</evidence>
<dbReference type="InterPro" id="IPR035451">
    <property type="entry name" value="Ada-like_dom_sf"/>
</dbReference>
<dbReference type="InterPro" id="IPR009057">
    <property type="entry name" value="Homeodomain-like_sf"/>
</dbReference>